<reference evidence="2 3" key="1">
    <citation type="submission" date="2024-10" db="EMBL/GenBank/DDBJ databases">
        <title>The Natural Products Discovery Center: Release of the First 8490 Sequenced Strains for Exploring Actinobacteria Biosynthetic Diversity.</title>
        <authorList>
            <person name="Kalkreuter E."/>
            <person name="Kautsar S.A."/>
            <person name="Yang D."/>
            <person name="Bader C.D."/>
            <person name="Teijaro C.N."/>
            <person name="Fluegel L."/>
            <person name="Davis C.M."/>
            <person name="Simpson J.R."/>
            <person name="Lauterbach L."/>
            <person name="Steele A.D."/>
            <person name="Gui C."/>
            <person name="Meng S."/>
            <person name="Li G."/>
            <person name="Viehrig K."/>
            <person name="Ye F."/>
            <person name="Su P."/>
            <person name="Kiefer A.F."/>
            <person name="Nichols A."/>
            <person name="Cepeda A.J."/>
            <person name="Yan W."/>
            <person name="Fan B."/>
            <person name="Jiang Y."/>
            <person name="Adhikari A."/>
            <person name="Zheng C.-J."/>
            <person name="Schuster L."/>
            <person name="Cowan T.M."/>
            <person name="Smanski M.J."/>
            <person name="Chevrette M.G."/>
            <person name="De Carvalho L.P.S."/>
            <person name="Shen B."/>
        </authorList>
    </citation>
    <scope>NUCLEOTIDE SEQUENCE [LARGE SCALE GENOMIC DNA]</scope>
    <source>
        <strain evidence="2 3">NPDC093086</strain>
    </source>
</reference>
<comment type="caution">
    <text evidence="2">The sequence shown here is derived from an EMBL/GenBank/DDBJ whole genome shotgun (WGS) entry which is preliminary data.</text>
</comment>
<evidence type="ECO:0000313" key="3">
    <source>
        <dbReference type="Proteomes" id="UP001617907"/>
    </source>
</evidence>
<accession>A0ABW8H2M4</accession>
<dbReference type="Proteomes" id="UP001617907">
    <property type="component" value="Unassembled WGS sequence"/>
</dbReference>
<evidence type="ECO:0000313" key="2">
    <source>
        <dbReference type="EMBL" id="MFJ6035031.1"/>
    </source>
</evidence>
<keyword evidence="3" id="KW-1185">Reference proteome</keyword>
<organism evidence="2 3">
    <name type="scientific">Streptomyces ardesiacus</name>
    <dbReference type="NCBI Taxonomy" id="285564"/>
    <lineage>
        <taxon>Bacteria</taxon>
        <taxon>Bacillati</taxon>
        <taxon>Actinomycetota</taxon>
        <taxon>Actinomycetes</taxon>
        <taxon>Kitasatosporales</taxon>
        <taxon>Streptomycetaceae</taxon>
        <taxon>Streptomyces</taxon>
    </lineage>
</organism>
<feature type="region of interest" description="Disordered" evidence="1">
    <location>
        <begin position="23"/>
        <end position="45"/>
    </location>
</feature>
<sequence>MGVPLPHDRVAPQPLVAVQVPQLAPGTGGELHPAAVPDAGPLRTR</sequence>
<gene>
    <name evidence="2" type="ORF">ACIQFM_02085</name>
</gene>
<dbReference type="EMBL" id="JBIVPC010000001">
    <property type="protein sequence ID" value="MFJ6035031.1"/>
    <property type="molecule type" value="Genomic_DNA"/>
</dbReference>
<protein>
    <submittedName>
        <fullName evidence="2">Uncharacterized protein</fullName>
    </submittedName>
</protein>
<dbReference type="RefSeq" id="WP_350891054.1">
    <property type="nucleotide sequence ID" value="NZ_JBEOTR010000013.1"/>
</dbReference>
<evidence type="ECO:0000256" key="1">
    <source>
        <dbReference type="SAM" id="MobiDB-lite"/>
    </source>
</evidence>
<proteinExistence type="predicted"/>
<name>A0ABW8H2M4_9ACTN</name>